<keyword evidence="3" id="KW-1185">Reference proteome</keyword>
<sequence length="213" mass="24273">MFHQRLDPPKSPTTAAQRSVLPSTGIEGSPFAEFYPGLPRIATLTPTYYHHHHNNNSMYSDTLLHGHTTLDDYNNTPLPSMDYLFPSSNHRSLKQHLPHRRSCRRNHPYQHQHQRQSKRRCHAQEQDKVFTSNTTTSLSLFGSIPEPCGQVQEQNSTLLTSQQQVQVLDDDAVFEEMQLLTESLAPARQSVLSPPSSPLLSDLDDFEDFPLFP</sequence>
<evidence type="ECO:0000313" key="2">
    <source>
        <dbReference type="EMBL" id="KAF7722232.1"/>
    </source>
</evidence>
<comment type="caution">
    <text evidence="2">The sequence shown here is derived from an EMBL/GenBank/DDBJ whole genome shotgun (WGS) entry which is preliminary data.</text>
</comment>
<dbReference type="AlphaFoldDB" id="A0A8H7BLN4"/>
<evidence type="ECO:0000313" key="3">
    <source>
        <dbReference type="Proteomes" id="UP000605846"/>
    </source>
</evidence>
<dbReference type="Proteomes" id="UP000605846">
    <property type="component" value="Unassembled WGS sequence"/>
</dbReference>
<feature type="compositionally biased region" description="Polar residues" evidence="1">
    <location>
        <begin position="12"/>
        <end position="22"/>
    </location>
</feature>
<protein>
    <submittedName>
        <fullName evidence="2">Uncharacterized protein</fullName>
    </submittedName>
</protein>
<evidence type="ECO:0000256" key="1">
    <source>
        <dbReference type="SAM" id="MobiDB-lite"/>
    </source>
</evidence>
<reference evidence="2" key="1">
    <citation type="submission" date="2020-01" db="EMBL/GenBank/DDBJ databases">
        <title>Genome Sequencing of Three Apophysomyces-Like Fungal Strains Confirms a Novel Fungal Genus in the Mucoromycota with divergent Burkholderia-like Endosymbiotic Bacteria.</title>
        <authorList>
            <person name="Stajich J.E."/>
            <person name="Macias A.M."/>
            <person name="Carter-House D."/>
            <person name="Lovett B."/>
            <person name="Kasson L.R."/>
            <person name="Berry K."/>
            <person name="Grigoriev I."/>
            <person name="Chang Y."/>
            <person name="Spatafora J."/>
            <person name="Kasson M.T."/>
        </authorList>
    </citation>
    <scope>NUCLEOTIDE SEQUENCE</scope>
    <source>
        <strain evidence="2">NRRL A-21654</strain>
    </source>
</reference>
<dbReference type="OrthoDB" id="10460716at2759"/>
<name>A0A8H7BLN4_9FUNG</name>
<dbReference type="EMBL" id="JABAYA010000206">
    <property type="protein sequence ID" value="KAF7722232.1"/>
    <property type="molecule type" value="Genomic_DNA"/>
</dbReference>
<organism evidence="2 3">
    <name type="scientific">Apophysomyces ossiformis</name>
    <dbReference type="NCBI Taxonomy" id="679940"/>
    <lineage>
        <taxon>Eukaryota</taxon>
        <taxon>Fungi</taxon>
        <taxon>Fungi incertae sedis</taxon>
        <taxon>Mucoromycota</taxon>
        <taxon>Mucoromycotina</taxon>
        <taxon>Mucoromycetes</taxon>
        <taxon>Mucorales</taxon>
        <taxon>Mucorineae</taxon>
        <taxon>Mucoraceae</taxon>
        <taxon>Apophysomyces</taxon>
    </lineage>
</organism>
<feature type="compositionally biased region" description="Basic residues" evidence="1">
    <location>
        <begin position="96"/>
        <end position="121"/>
    </location>
</feature>
<gene>
    <name evidence="2" type="ORF">EC973_003513</name>
</gene>
<proteinExistence type="predicted"/>
<feature type="region of interest" description="Disordered" evidence="1">
    <location>
        <begin position="96"/>
        <end position="127"/>
    </location>
</feature>
<accession>A0A8H7BLN4</accession>
<feature type="region of interest" description="Disordered" evidence="1">
    <location>
        <begin position="1"/>
        <end position="26"/>
    </location>
</feature>